<gene>
    <name evidence="4" type="primary">rfbD</name>
    <name evidence="4" type="ORF">VB854_05115</name>
</gene>
<sequence length="293" mass="31803">MRQILLIGKDGQLGQELQPFLAPLGEVKSFGRESLDLANPEAIAKIVADHKPDLIINAAAYTAVDKAESERELAIAINGTAPGILAKEAQQIGATLIHVSTDYVFDGTQSHPYLETDQTQPLGGYGQSKLAGEQAILKTEANAAIIRTAWVYGVGGKGNFVKTMLRLGAEREELRVVCDQVGSPTWTGDLAVAIAQLSEKINSETTGIYHYTNSGVTSWYDFAVAIFEEAKHLGFPLKIQRVVPISTAEYPTPARRPAYSVLNTQKISAILGTYPPHWRQSLRKMLSELATKG</sequence>
<keyword evidence="5" id="KW-1185">Reference proteome</keyword>
<comment type="function">
    <text evidence="2">Catalyzes the reduction of dTDP-6-deoxy-L-lyxo-4-hexulose to yield dTDP-L-rhamnose.</text>
</comment>
<dbReference type="Gene3D" id="3.40.50.720">
    <property type="entry name" value="NAD(P)-binding Rossmann-like Domain"/>
    <property type="match status" value="1"/>
</dbReference>
<dbReference type="NCBIfam" id="TIGR01214">
    <property type="entry name" value="rmlD"/>
    <property type="match status" value="1"/>
</dbReference>
<dbReference type="InterPro" id="IPR005913">
    <property type="entry name" value="dTDP_dehydrorham_reduct"/>
</dbReference>
<evidence type="ECO:0000259" key="3">
    <source>
        <dbReference type="Pfam" id="PF04321"/>
    </source>
</evidence>
<protein>
    <recommendedName>
        <fullName evidence="2">dTDP-4-dehydrorhamnose reductase</fullName>
        <ecNumber evidence="2">1.1.1.133</ecNumber>
    </recommendedName>
</protein>
<evidence type="ECO:0000313" key="5">
    <source>
        <dbReference type="Proteomes" id="UP001301728"/>
    </source>
</evidence>
<accession>A0ABU5TWH6</accession>
<dbReference type="EC" id="1.1.1.133" evidence="2"/>
<evidence type="ECO:0000313" key="4">
    <source>
        <dbReference type="EMBL" id="MEA5518323.1"/>
    </source>
</evidence>
<dbReference type="SUPFAM" id="SSF51735">
    <property type="entry name" value="NAD(P)-binding Rossmann-fold domains"/>
    <property type="match status" value="1"/>
</dbReference>
<dbReference type="Proteomes" id="UP001301728">
    <property type="component" value="Unassembled WGS sequence"/>
</dbReference>
<dbReference type="PANTHER" id="PTHR10491">
    <property type="entry name" value="DTDP-4-DEHYDRORHAMNOSE REDUCTASE"/>
    <property type="match status" value="1"/>
</dbReference>
<dbReference type="InterPro" id="IPR029903">
    <property type="entry name" value="RmlD-like-bd"/>
</dbReference>
<keyword evidence="2 4" id="KW-0560">Oxidoreductase</keyword>
<dbReference type="GO" id="GO:0008831">
    <property type="term" value="F:dTDP-4-dehydrorhamnose reductase activity"/>
    <property type="evidence" value="ECO:0007669"/>
    <property type="project" value="UniProtKB-EC"/>
</dbReference>
<name>A0ABU5TWH6_9CYAN</name>
<dbReference type="Gene3D" id="3.90.25.10">
    <property type="entry name" value="UDP-galactose 4-epimerase, domain 1"/>
    <property type="match status" value="1"/>
</dbReference>
<keyword evidence="2" id="KW-0521">NADP</keyword>
<organism evidence="4 5">
    <name type="scientific">Limnoraphis robusta CCNP1315</name>
    <dbReference type="NCBI Taxonomy" id="3110306"/>
    <lineage>
        <taxon>Bacteria</taxon>
        <taxon>Bacillati</taxon>
        <taxon>Cyanobacteriota</taxon>
        <taxon>Cyanophyceae</taxon>
        <taxon>Oscillatoriophycideae</taxon>
        <taxon>Oscillatoriales</taxon>
        <taxon>Sirenicapillariaceae</taxon>
        <taxon>Limnoraphis</taxon>
    </lineage>
</organism>
<dbReference type="InterPro" id="IPR036291">
    <property type="entry name" value="NAD(P)-bd_dom_sf"/>
</dbReference>
<dbReference type="EMBL" id="JAYGHT010000009">
    <property type="protein sequence ID" value="MEA5518323.1"/>
    <property type="molecule type" value="Genomic_DNA"/>
</dbReference>
<feature type="domain" description="RmlD-like substrate binding" evidence="3">
    <location>
        <begin position="3"/>
        <end position="289"/>
    </location>
</feature>
<dbReference type="PANTHER" id="PTHR10491:SF4">
    <property type="entry name" value="METHIONINE ADENOSYLTRANSFERASE 2 SUBUNIT BETA"/>
    <property type="match status" value="1"/>
</dbReference>
<comment type="pathway">
    <text evidence="2">Carbohydrate biosynthesis; dTDP-L-rhamnose biosynthesis.</text>
</comment>
<dbReference type="CDD" id="cd05254">
    <property type="entry name" value="dTDP_HR_like_SDR_e"/>
    <property type="match status" value="1"/>
</dbReference>
<reference evidence="4 5" key="1">
    <citation type="submission" date="2023-12" db="EMBL/GenBank/DDBJ databases">
        <title>Baltic Sea Cyanobacteria.</title>
        <authorList>
            <person name="Delbaje E."/>
            <person name="Fewer D.P."/>
            <person name="Shishido T.K."/>
        </authorList>
    </citation>
    <scope>NUCLEOTIDE SEQUENCE [LARGE SCALE GENOMIC DNA]</scope>
    <source>
        <strain evidence="4 5">CCNP 1315</strain>
    </source>
</reference>
<evidence type="ECO:0000256" key="2">
    <source>
        <dbReference type="RuleBase" id="RU364082"/>
    </source>
</evidence>
<evidence type="ECO:0000256" key="1">
    <source>
        <dbReference type="ARBA" id="ARBA00010944"/>
    </source>
</evidence>
<comment type="caution">
    <text evidence="4">The sequence shown here is derived from an EMBL/GenBank/DDBJ whole genome shotgun (WGS) entry which is preliminary data.</text>
</comment>
<dbReference type="Pfam" id="PF04321">
    <property type="entry name" value="RmlD_sub_bind"/>
    <property type="match status" value="1"/>
</dbReference>
<proteinExistence type="inferred from homology"/>
<dbReference type="RefSeq" id="WP_323275264.1">
    <property type="nucleotide sequence ID" value="NZ_JAYGHT010000009.1"/>
</dbReference>
<comment type="similarity">
    <text evidence="1 2">Belongs to the dTDP-4-dehydrorhamnose reductase family.</text>
</comment>